<accession>A0AAV2IKF1</accession>
<keyword evidence="3" id="KW-1185">Reference proteome</keyword>
<evidence type="ECO:0000313" key="3">
    <source>
        <dbReference type="Proteomes" id="UP001497497"/>
    </source>
</evidence>
<dbReference type="AlphaFoldDB" id="A0AAV2IKF1"/>
<organism evidence="2 3">
    <name type="scientific">Lymnaea stagnalis</name>
    <name type="common">Great pond snail</name>
    <name type="synonym">Helix stagnalis</name>
    <dbReference type="NCBI Taxonomy" id="6523"/>
    <lineage>
        <taxon>Eukaryota</taxon>
        <taxon>Metazoa</taxon>
        <taxon>Spiralia</taxon>
        <taxon>Lophotrochozoa</taxon>
        <taxon>Mollusca</taxon>
        <taxon>Gastropoda</taxon>
        <taxon>Heterobranchia</taxon>
        <taxon>Euthyneura</taxon>
        <taxon>Panpulmonata</taxon>
        <taxon>Hygrophila</taxon>
        <taxon>Lymnaeoidea</taxon>
        <taxon>Lymnaeidae</taxon>
        <taxon>Lymnaea</taxon>
    </lineage>
</organism>
<feature type="region of interest" description="Disordered" evidence="1">
    <location>
        <begin position="107"/>
        <end position="128"/>
    </location>
</feature>
<name>A0AAV2IKF1_LYMST</name>
<gene>
    <name evidence="2" type="ORF">GSLYS_00020938001</name>
</gene>
<feature type="compositionally biased region" description="Polar residues" evidence="1">
    <location>
        <begin position="119"/>
        <end position="128"/>
    </location>
</feature>
<comment type="caution">
    <text evidence="2">The sequence shown here is derived from an EMBL/GenBank/DDBJ whole genome shotgun (WGS) entry which is preliminary data.</text>
</comment>
<proteinExistence type="predicted"/>
<dbReference type="Proteomes" id="UP001497497">
    <property type="component" value="Unassembled WGS sequence"/>
</dbReference>
<feature type="region of interest" description="Disordered" evidence="1">
    <location>
        <begin position="279"/>
        <end position="300"/>
    </location>
</feature>
<evidence type="ECO:0000256" key="1">
    <source>
        <dbReference type="SAM" id="MobiDB-lite"/>
    </source>
</evidence>
<evidence type="ECO:0000313" key="2">
    <source>
        <dbReference type="EMBL" id="CAL1547621.1"/>
    </source>
</evidence>
<dbReference type="EMBL" id="CAXITT010001026">
    <property type="protein sequence ID" value="CAL1547621.1"/>
    <property type="molecule type" value="Genomic_DNA"/>
</dbReference>
<reference evidence="2 3" key="1">
    <citation type="submission" date="2024-04" db="EMBL/GenBank/DDBJ databases">
        <authorList>
            <consortium name="Genoscope - CEA"/>
            <person name="William W."/>
        </authorList>
    </citation>
    <scope>NUCLEOTIDE SEQUENCE [LARGE SCALE GENOMIC DNA]</scope>
</reference>
<sequence length="300" mass="34009">MNIQAIPESKMHIQAIPESKIHIQAIPESKMHIQAIPESKMHIQAADSHYLEPDPCRCGGVQISSSQEAFTDGTCQRLQEDGNQTSDIKAQSMCENTDNISIKTNTGTSAEVQQERNVSHGRWSSSGNKSSGFGDMHFLKEIMDIKIDELNHVTSSIFSPISDQVSQRQKRPDGLILSPLRYKSVLKLHNTKHTQRPQVYTLSKSENVDPLYLHIEKTNLWTQPSLKTKLPWQHNKHILKDDVAANPGRRLVSYRRNGTKRTDPAEPCQLLYRHRDPGEPCQLPYRHRDPGEPCQLPLST</sequence>
<protein>
    <submittedName>
        <fullName evidence="2">Uncharacterized protein</fullName>
    </submittedName>
</protein>